<evidence type="ECO:0000313" key="7">
    <source>
        <dbReference type="EMBL" id="MCT8991684.1"/>
    </source>
</evidence>
<reference evidence="7" key="1">
    <citation type="submission" date="2022-08" db="EMBL/GenBank/DDBJ databases">
        <title>Chelativorans sichuanense sp. nov., a paraffin oil-degrading bacterium isolated from a mixture of oil-based drill cuttings and paddy soil.</title>
        <authorList>
            <person name="Yu J."/>
            <person name="Liu H."/>
            <person name="Chen Q."/>
        </authorList>
    </citation>
    <scope>NUCLEOTIDE SEQUENCE</scope>
    <source>
        <strain evidence="7">SCAU 2101</strain>
    </source>
</reference>
<sequence length="327" mass="35812">MTPRPADQIVHKAAWLYYTHGLRQDEVAQRLNISRASVALYLRRAREAGIVNISTSTHLFCTDMMARRLEDALGLDTVWLVSEGRLAPDPAAEVPVLAASVFLEMVKNGDRVGVAWGRTVYAIADAMSYADRHGVSVVELCGNLGSPYAYRPDQCTMEIARRLNAQGLNVYAPLVLSSDALARGLREEPVIREQLDRVSACDMALFSVGTLAEDSHVVRCGALSPKELAAIKEMGGVGVIAGQVIAADGTWLDCDYNRRIISADFDAIRAIPRRLMVVQEDEKLEPLLAAINGRFFTHLVTTARIAERLLERLNAKADEGEPARISA</sequence>
<keyword evidence="8" id="KW-1185">Reference proteome</keyword>
<dbReference type="PANTHER" id="PTHR34294">
    <property type="entry name" value="TRANSCRIPTIONAL REGULATOR-RELATED"/>
    <property type="match status" value="1"/>
</dbReference>
<feature type="domain" description="Sugar-binding" evidence="5">
    <location>
        <begin position="65"/>
        <end position="311"/>
    </location>
</feature>
<keyword evidence="2" id="KW-0805">Transcription regulation</keyword>
<evidence type="ECO:0000256" key="3">
    <source>
        <dbReference type="ARBA" id="ARBA00023125"/>
    </source>
</evidence>
<feature type="domain" description="RNA polymerase sigma factor 70 region 4 type 2" evidence="6">
    <location>
        <begin position="16"/>
        <end position="47"/>
    </location>
</feature>
<comment type="caution">
    <text evidence="7">The sequence shown here is derived from an EMBL/GenBank/DDBJ whole genome shotgun (WGS) entry which is preliminary data.</text>
</comment>
<comment type="similarity">
    <text evidence="1">Belongs to the SorC transcriptional regulatory family.</text>
</comment>
<dbReference type="GO" id="GO:0003677">
    <property type="term" value="F:DNA binding"/>
    <property type="evidence" value="ECO:0007669"/>
    <property type="project" value="UniProtKB-KW"/>
</dbReference>
<keyword evidence="3" id="KW-0238">DNA-binding</keyword>
<gene>
    <name evidence="7" type="ORF">NYR54_15510</name>
</gene>
<evidence type="ECO:0000313" key="8">
    <source>
        <dbReference type="Proteomes" id="UP001149009"/>
    </source>
</evidence>
<proteinExistence type="inferred from homology"/>
<dbReference type="InterPro" id="IPR013249">
    <property type="entry name" value="RNA_pol_sigma70_r4_t2"/>
</dbReference>
<dbReference type="Proteomes" id="UP001149009">
    <property type="component" value="Unassembled WGS sequence"/>
</dbReference>
<dbReference type="GO" id="GO:0016987">
    <property type="term" value="F:sigma factor activity"/>
    <property type="evidence" value="ECO:0007669"/>
    <property type="project" value="InterPro"/>
</dbReference>
<dbReference type="SUPFAM" id="SSF100950">
    <property type="entry name" value="NagB/RpiA/CoA transferase-like"/>
    <property type="match status" value="1"/>
</dbReference>
<dbReference type="Pfam" id="PF08281">
    <property type="entry name" value="Sigma70_r4_2"/>
    <property type="match status" value="1"/>
</dbReference>
<name>A0A9X3B0L9_9HYPH</name>
<dbReference type="CDD" id="cd00093">
    <property type="entry name" value="HTH_XRE"/>
    <property type="match status" value="1"/>
</dbReference>
<dbReference type="RefSeq" id="WP_261516616.1">
    <property type="nucleotide sequence ID" value="NZ_JAODNV010000018.1"/>
</dbReference>
<dbReference type="EMBL" id="JAODNV010000018">
    <property type="protein sequence ID" value="MCT8991684.1"/>
    <property type="molecule type" value="Genomic_DNA"/>
</dbReference>
<evidence type="ECO:0000256" key="1">
    <source>
        <dbReference type="ARBA" id="ARBA00010466"/>
    </source>
</evidence>
<accession>A0A9X3B0L9</accession>
<dbReference type="InterPro" id="IPR037171">
    <property type="entry name" value="NagB/RpiA_transferase-like"/>
</dbReference>
<dbReference type="InterPro" id="IPR001387">
    <property type="entry name" value="Cro/C1-type_HTH"/>
</dbReference>
<dbReference type="InterPro" id="IPR036388">
    <property type="entry name" value="WH-like_DNA-bd_sf"/>
</dbReference>
<dbReference type="Gene3D" id="3.40.50.1360">
    <property type="match status" value="1"/>
</dbReference>
<dbReference type="GO" id="GO:0006352">
    <property type="term" value="P:DNA-templated transcription initiation"/>
    <property type="evidence" value="ECO:0007669"/>
    <property type="project" value="InterPro"/>
</dbReference>
<dbReference type="AlphaFoldDB" id="A0A9X3B0L9"/>
<dbReference type="GO" id="GO:0030246">
    <property type="term" value="F:carbohydrate binding"/>
    <property type="evidence" value="ECO:0007669"/>
    <property type="project" value="InterPro"/>
</dbReference>
<dbReference type="Pfam" id="PF04198">
    <property type="entry name" value="Sugar-bind"/>
    <property type="match status" value="1"/>
</dbReference>
<dbReference type="InterPro" id="IPR007324">
    <property type="entry name" value="Sugar-bd_dom_put"/>
</dbReference>
<dbReference type="Gene3D" id="1.10.10.10">
    <property type="entry name" value="Winged helix-like DNA-binding domain superfamily/Winged helix DNA-binding domain"/>
    <property type="match status" value="1"/>
</dbReference>
<evidence type="ECO:0000256" key="2">
    <source>
        <dbReference type="ARBA" id="ARBA00023015"/>
    </source>
</evidence>
<dbReference type="PANTHER" id="PTHR34294:SF1">
    <property type="entry name" value="TRANSCRIPTIONAL REGULATOR LSRR"/>
    <property type="match status" value="1"/>
</dbReference>
<evidence type="ECO:0000259" key="5">
    <source>
        <dbReference type="Pfam" id="PF04198"/>
    </source>
</evidence>
<keyword evidence="4" id="KW-0804">Transcription</keyword>
<evidence type="ECO:0000259" key="6">
    <source>
        <dbReference type="Pfam" id="PF08281"/>
    </source>
</evidence>
<organism evidence="7 8">
    <name type="scientific">Chelativorans petroleitrophicus</name>
    <dbReference type="NCBI Taxonomy" id="2975484"/>
    <lineage>
        <taxon>Bacteria</taxon>
        <taxon>Pseudomonadati</taxon>
        <taxon>Pseudomonadota</taxon>
        <taxon>Alphaproteobacteria</taxon>
        <taxon>Hyphomicrobiales</taxon>
        <taxon>Phyllobacteriaceae</taxon>
        <taxon>Chelativorans</taxon>
    </lineage>
</organism>
<evidence type="ECO:0000256" key="4">
    <source>
        <dbReference type="ARBA" id="ARBA00023163"/>
    </source>
</evidence>
<protein>
    <submittedName>
        <fullName evidence="7">Sugar-binding transcriptional regulator</fullName>
    </submittedName>
</protein>
<dbReference type="InterPro" id="IPR051054">
    <property type="entry name" value="SorC_transcr_regulators"/>
</dbReference>